<proteinExistence type="predicted"/>
<dbReference type="OrthoDB" id="9765957at2"/>
<gene>
    <name evidence="2" type="ORF">SAMN00777080_1332</name>
</gene>
<dbReference type="EMBL" id="LT838813">
    <property type="protein sequence ID" value="SMD42767.1"/>
    <property type="molecule type" value="Genomic_DNA"/>
</dbReference>
<evidence type="ECO:0000313" key="2">
    <source>
        <dbReference type="EMBL" id="SMD42767.1"/>
    </source>
</evidence>
<sequence>MEIGEAYQGGIIAYILQPGDEGYDTKVTHGIIAAPVDQSTGIQWYNGSYTTTGVTGTALGTGQANTTAIVNSQGSGSYAAQLCNDLVLNDYDEWYLPSKDELNKLYLNREAIGGFLISVLYWSSTENAALYAWTHDLNGFQVFNIKDLRLRVRAVRTF</sequence>
<accession>A0A1W2H1C9</accession>
<name>A0A1W2H1C9_9BACT</name>
<reference evidence="3" key="1">
    <citation type="submission" date="2017-04" db="EMBL/GenBank/DDBJ databases">
        <authorList>
            <person name="Varghese N."/>
            <person name="Submissions S."/>
        </authorList>
    </citation>
    <scope>NUCLEOTIDE SEQUENCE [LARGE SCALE GENOMIC DNA]</scope>
    <source>
        <strain evidence="3">DSM 16537</strain>
    </source>
</reference>
<keyword evidence="3" id="KW-1185">Reference proteome</keyword>
<dbReference type="InterPro" id="IPR011460">
    <property type="entry name" value="Lcl_C"/>
</dbReference>
<dbReference type="Proteomes" id="UP000192333">
    <property type="component" value="Chromosome I"/>
</dbReference>
<dbReference type="RefSeq" id="WP_084119535.1">
    <property type="nucleotide sequence ID" value="NZ_LT838813.1"/>
</dbReference>
<dbReference type="Pfam" id="PF07603">
    <property type="entry name" value="Lcl_C"/>
    <property type="match status" value="1"/>
</dbReference>
<feature type="domain" description="Lcl C-terminal" evidence="1">
    <location>
        <begin position="37"/>
        <end position="156"/>
    </location>
</feature>
<dbReference type="AlphaFoldDB" id="A0A1W2H1C9"/>
<evidence type="ECO:0000259" key="1">
    <source>
        <dbReference type="Pfam" id="PF07603"/>
    </source>
</evidence>
<evidence type="ECO:0000313" key="3">
    <source>
        <dbReference type="Proteomes" id="UP000192333"/>
    </source>
</evidence>
<dbReference type="STRING" id="758820.SAMN00777080_1332"/>
<organism evidence="2 3">
    <name type="scientific">Aquiflexum balticum DSM 16537</name>
    <dbReference type="NCBI Taxonomy" id="758820"/>
    <lineage>
        <taxon>Bacteria</taxon>
        <taxon>Pseudomonadati</taxon>
        <taxon>Bacteroidota</taxon>
        <taxon>Cytophagia</taxon>
        <taxon>Cytophagales</taxon>
        <taxon>Cyclobacteriaceae</taxon>
        <taxon>Aquiflexum</taxon>
    </lineage>
</organism>
<protein>
    <recommendedName>
        <fullName evidence="1">Lcl C-terminal domain-containing protein</fullName>
    </recommendedName>
</protein>